<protein>
    <submittedName>
        <fullName evidence="1">Uncharacterized protein</fullName>
    </submittedName>
</protein>
<evidence type="ECO:0000313" key="1">
    <source>
        <dbReference type="EMBL" id="SUZ55232.1"/>
    </source>
</evidence>
<organism evidence="1">
    <name type="scientific">marine metagenome</name>
    <dbReference type="NCBI Taxonomy" id="408172"/>
    <lineage>
        <taxon>unclassified sequences</taxon>
        <taxon>metagenomes</taxon>
        <taxon>ecological metagenomes</taxon>
    </lineage>
</organism>
<accession>A0A381NKV1</accession>
<dbReference type="AlphaFoldDB" id="A0A381NKV1"/>
<dbReference type="EMBL" id="UINC01000434">
    <property type="protein sequence ID" value="SUZ55232.1"/>
    <property type="molecule type" value="Genomic_DNA"/>
</dbReference>
<name>A0A381NKV1_9ZZZZ</name>
<reference evidence="1" key="1">
    <citation type="submission" date="2018-05" db="EMBL/GenBank/DDBJ databases">
        <authorList>
            <person name="Lanie J.A."/>
            <person name="Ng W.-L."/>
            <person name="Kazmierczak K.M."/>
            <person name="Andrzejewski T.M."/>
            <person name="Davidsen T.M."/>
            <person name="Wayne K.J."/>
            <person name="Tettelin H."/>
            <person name="Glass J.I."/>
            <person name="Rusch D."/>
            <person name="Podicherti R."/>
            <person name="Tsui H.-C.T."/>
            <person name="Winkler M.E."/>
        </authorList>
    </citation>
    <scope>NUCLEOTIDE SEQUENCE</scope>
</reference>
<proteinExistence type="predicted"/>
<sequence>MMHKKNTENLNLSGKLTIWVFGTLIILGLFLGDSAQAQENCEPLDKKRIKIEGYISKKFRKQRKAIFKEFTALGNSRAALRVYPMGETSKVIAIGKCVPVHIAQHVIKKAMEYSTGVESLVQQQFVHGHWIGVGVTIFDEPSQQLVSSEQVKQMLNPELSSKEFHKLYRKLSIPNELTPYFGLQVPNIKTAQPE</sequence>
<gene>
    <name evidence="1" type="ORF">METZ01_LOCUS8086</name>
</gene>